<dbReference type="Pfam" id="PF13593">
    <property type="entry name" value="SBF_like"/>
    <property type="match status" value="1"/>
</dbReference>
<dbReference type="Proteomes" id="UP001255856">
    <property type="component" value="Unassembled WGS sequence"/>
</dbReference>
<proteinExistence type="predicted"/>
<evidence type="ECO:0000313" key="3">
    <source>
        <dbReference type="Proteomes" id="UP001255856"/>
    </source>
</evidence>
<evidence type="ECO:0000313" key="2">
    <source>
        <dbReference type="EMBL" id="KAK2078318.1"/>
    </source>
</evidence>
<protein>
    <submittedName>
        <fullName evidence="2">Uncharacterized protein</fullName>
    </submittedName>
</protein>
<feature type="transmembrane region" description="Helical" evidence="1">
    <location>
        <begin position="80"/>
        <end position="102"/>
    </location>
</feature>
<name>A0AAD9MLK8_PROWI</name>
<feature type="transmembrane region" description="Helical" evidence="1">
    <location>
        <begin position="122"/>
        <end position="145"/>
    </location>
</feature>
<gene>
    <name evidence="2" type="ORF">QBZ16_004187</name>
</gene>
<sequence length="298" mass="30530">MFFISGLTLKGGETRQALGCPLALAYGLGSVLFLTSGLAPLALHVPFVPPEAAVGLAVFMCMPTTLSTGVVLTQAVRGNAAVALLLTVTSNLLSVASVPLLLQWALGPAAEAVSGSFSPTAVARGLACTVLAPLLAGIATQIAIPGVKRWRADNRRAISYVTAGLLAFIPWMQVSRASATNLAIAPEALAAIAAAGLGVHLLFLLINTTLTSRMRFVPGDAVADRGVRRAVVLCTSQKTLPIAIAVLAQLAPALGPGAAYAALSCVAAHLIQTVFDSALVSHWLQRDAAESRGRVAAQ</sequence>
<comment type="caution">
    <text evidence="2">The sequence shown here is derived from an EMBL/GenBank/DDBJ whole genome shotgun (WGS) entry which is preliminary data.</text>
</comment>
<reference evidence="2" key="1">
    <citation type="submission" date="2021-01" db="EMBL/GenBank/DDBJ databases">
        <authorList>
            <person name="Eckstrom K.M.E."/>
        </authorList>
    </citation>
    <scope>NUCLEOTIDE SEQUENCE</scope>
    <source>
        <strain evidence="2">UVCC 0001</strain>
    </source>
</reference>
<feature type="transmembrane region" description="Helical" evidence="1">
    <location>
        <begin position="21"/>
        <end position="41"/>
    </location>
</feature>
<keyword evidence="3" id="KW-1185">Reference proteome</keyword>
<keyword evidence="1" id="KW-1133">Transmembrane helix</keyword>
<dbReference type="InterPro" id="IPR016833">
    <property type="entry name" value="Put_Na-Bile_cotransptr"/>
</dbReference>
<keyword evidence="1" id="KW-0812">Transmembrane</keyword>
<feature type="transmembrane region" description="Helical" evidence="1">
    <location>
        <begin position="188"/>
        <end position="206"/>
    </location>
</feature>
<keyword evidence="1" id="KW-0472">Membrane</keyword>
<dbReference type="EMBL" id="JASFZW010000005">
    <property type="protein sequence ID" value="KAK2078318.1"/>
    <property type="molecule type" value="Genomic_DNA"/>
</dbReference>
<organism evidence="2 3">
    <name type="scientific">Prototheca wickerhamii</name>
    <dbReference type="NCBI Taxonomy" id="3111"/>
    <lineage>
        <taxon>Eukaryota</taxon>
        <taxon>Viridiplantae</taxon>
        <taxon>Chlorophyta</taxon>
        <taxon>core chlorophytes</taxon>
        <taxon>Trebouxiophyceae</taxon>
        <taxon>Chlorellales</taxon>
        <taxon>Chlorellaceae</taxon>
        <taxon>Prototheca</taxon>
    </lineage>
</organism>
<dbReference type="Gene3D" id="1.20.1530.20">
    <property type="match status" value="1"/>
</dbReference>
<dbReference type="AlphaFoldDB" id="A0AAD9MLK8"/>
<accession>A0AAD9MLK8</accession>
<feature type="transmembrane region" description="Helical" evidence="1">
    <location>
        <begin position="53"/>
        <end position="73"/>
    </location>
</feature>
<evidence type="ECO:0000256" key="1">
    <source>
        <dbReference type="SAM" id="Phobius"/>
    </source>
</evidence>
<dbReference type="PANTHER" id="PTHR18640">
    <property type="entry name" value="SOLUTE CARRIER FAMILY 10 MEMBER 7"/>
    <property type="match status" value="1"/>
</dbReference>
<dbReference type="GO" id="GO:0009941">
    <property type="term" value="C:chloroplast envelope"/>
    <property type="evidence" value="ECO:0007669"/>
    <property type="project" value="TreeGrafter"/>
</dbReference>
<feature type="transmembrane region" description="Helical" evidence="1">
    <location>
        <begin position="157"/>
        <end position="176"/>
    </location>
</feature>
<dbReference type="InterPro" id="IPR038770">
    <property type="entry name" value="Na+/solute_symporter_sf"/>
</dbReference>
<dbReference type="PANTHER" id="PTHR18640:SF10">
    <property type="entry name" value="SODIUM_METABOLITE COTRANSPORTER BASS4, CHLOROPLASTIC-RELATED"/>
    <property type="match status" value="1"/>
</dbReference>